<evidence type="ECO:0000313" key="7">
    <source>
        <dbReference type="Proteomes" id="UP000032564"/>
    </source>
</evidence>
<dbReference type="PANTHER" id="PTHR30537:SF74">
    <property type="entry name" value="HTH-TYPE TRANSCRIPTIONAL REGULATOR TRPI"/>
    <property type="match status" value="1"/>
</dbReference>
<feature type="domain" description="HTH lysR-type" evidence="5">
    <location>
        <begin position="3"/>
        <end position="60"/>
    </location>
</feature>
<dbReference type="InterPro" id="IPR036388">
    <property type="entry name" value="WH-like_DNA-bd_sf"/>
</dbReference>
<dbReference type="SUPFAM" id="SSF53850">
    <property type="entry name" value="Periplasmic binding protein-like II"/>
    <property type="match status" value="1"/>
</dbReference>
<dbReference type="PANTHER" id="PTHR30537">
    <property type="entry name" value="HTH-TYPE TRANSCRIPTIONAL REGULATOR"/>
    <property type="match status" value="1"/>
</dbReference>
<dbReference type="InterPro" id="IPR036390">
    <property type="entry name" value="WH_DNA-bd_sf"/>
</dbReference>
<evidence type="ECO:0000256" key="4">
    <source>
        <dbReference type="ARBA" id="ARBA00023163"/>
    </source>
</evidence>
<dbReference type="SUPFAM" id="SSF46785">
    <property type="entry name" value="Winged helix' DNA-binding domain"/>
    <property type="match status" value="1"/>
</dbReference>
<dbReference type="CDD" id="cd08432">
    <property type="entry name" value="PBP2_GcdR_TrpI_HvrB_AmpR_like"/>
    <property type="match status" value="1"/>
</dbReference>
<accession>A0ABR5DCJ9</accession>
<dbReference type="Gene3D" id="1.10.10.10">
    <property type="entry name" value="Winged helix-like DNA-binding domain superfamily/Winged helix DNA-binding domain"/>
    <property type="match status" value="1"/>
</dbReference>
<gene>
    <name evidence="6" type="ORF">RP75_02245</name>
</gene>
<evidence type="ECO:0000256" key="1">
    <source>
        <dbReference type="ARBA" id="ARBA00009437"/>
    </source>
</evidence>
<dbReference type="PROSITE" id="PS50931">
    <property type="entry name" value="HTH_LYSR"/>
    <property type="match status" value="1"/>
</dbReference>
<dbReference type="EMBL" id="JWIT01000002">
    <property type="protein sequence ID" value="KJF74817.1"/>
    <property type="molecule type" value="Genomic_DNA"/>
</dbReference>
<comment type="caution">
    <text evidence="6">The sequence shown here is derived from an EMBL/GenBank/DDBJ whole genome shotgun (WGS) entry which is preliminary data.</text>
</comment>
<reference evidence="6 7" key="1">
    <citation type="submission" date="2014-12" db="EMBL/GenBank/DDBJ databases">
        <authorList>
            <person name="Kuzmanovic N."/>
            <person name="Pulawska J."/>
            <person name="Obradovic A."/>
        </authorList>
    </citation>
    <scope>NUCLEOTIDE SEQUENCE [LARGE SCALE GENOMIC DNA]</scope>
    <source>
        <strain evidence="6 7">KFB 330</strain>
    </source>
</reference>
<dbReference type="InterPro" id="IPR005119">
    <property type="entry name" value="LysR_subst-bd"/>
</dbReference>
<dbReference type="InterPro" id="IPR058163">
    <property type="entry name" value="LysR-type_TF_proteobact-type"/>
</dbReference>
<dbReference type="Proteomes" id="UP000032564">
    <property type="component" value="Unassembled WGS sequence"/>
</dbReference>
<evidence type="ECO:0000259" key="5">
    <source>
        <dbReference type="PROSITE" id="PS50931"/>
    </source>
</evidence>
<name>A0ABR5DCJ9_9HYPH</name>
<keyword evidence="7" id="KW-1185">Reference proteome</keyword>
<proteinExistence type="inferred from homology"/>
<dbReference type="Pfam" id="PF00126">
    <property type="entry name" value="HTH_1"/>
    <property type="match status" value="1"/>
</dbReference>
<comment type="similarity">
    <text evidence="1">Belongs to the LysR transcriptional regulatory family.</text>
</comment>
<keyword evidence="3" id="KW-0238">DNA-binding</keyword>
<evidence type="ECO:0000313" key="6">
    <source>
        <dbReference type="EMBL" id="KJF74817.1"/>
    </source>
</evidence>
<dbReference type="Gene3D" id="3.40.190.10">
    <property type="entry name" value="Periplasmic binding protein-like II"/>
    <property type="match status" value="2"/>
</dbReference>
<evidence type="ECO:0000256" key="2">
    <source>
        <dbReference type="ARBA" id="ARBA00023015"/>
    </source>
</evidence>
<protein>
    <submittedName>
        <fullName evidence="6">LysR family transcriptional regulator</fullName>
    </submittedName>
</protein>
<keyword evidence="2" id="KW-0805">Transcription regulation</keyword>
<keyword evidence="4" id="KW-0804">Transcription</keyword>
<dbReference type="InterPro" id="IPR000847">
    <property type="entry name" value="LysR_HTH_N"/>
</dbReference>
<dbReference type="Pfam" id="PF03466">
    <property type="entry name" value="LysR_substrate"/>
    <property type="match status" value="1"/>
</dbReference>
<organism evidence="6 7">
    <name type="scientific">Agrobacterium arsenijevicii</name>
    <dbReference type="NCBI Taxonomy" id="1585697"/>
    <lineage>
        <taxon>Bacteria</taxon>
        <taxon>Pseudomonadati</taxon>
        <taxon>Pseudomonadota</taxon>
        <taxon>Alphaproteobacteria</taxon>
        <taxon>Hyphomicrobiales</taxon>
        <taxon>Rhizobiaceae</taxon>
        <taxon>Rhizobium/Agrobacterium group</taxon>
        <taxon>Agrobacterium</taxon>
    </lineage>
</organism>
<dbReference type="RefSeq" id="WP_045015527.1">
    <property type="nucleotide sequence ID" value="NZ_CP166105.1"/>
</dbReference>
<evidence type="ECO:0000256" key="3">
    <source>
        <dbReference type="ARBA" id="ARBA00023125"/>
    </source>
</evidence>
<sequence>MQIPIKAILVFHSAARAGSIARAAAELGVTPSAVSQQIQVLEVQLGVTLLTKAGRGVALTEAGERYFSMIADRIEGIEEATGTIRGFRSVTTLTVRATPTFSNKWLLPRLGNLLNQHPDLELRLDGTNEPTDFSQELVDIEIRHGDGRWPGLFVEAVADERFYPVCSPDYAATGSMAAADLLHHRLIHSAKSQAQWNSWFPLAGISTQQRWQRVLFDRSHMAIDAAVRGMGIALESSLMMGDELKNGRLVCPVIAPPRVELVTQWIVCPRDHLRQKKVRVFLDWLRLERAEWQAAHPSGCLLD</sequence>